<keyword evidence="3 5" id="KW-0378">Hydrolase</keyword>
<evidence type="ECO:0000313" key="6">
    <source>
        <dbReference type="Proteomes" id="UP000290909"/>
    </source>
</evidence>
<dbReference type="EMBL" id="LR215050">
    <property type="protein sequence ID" value="VEU82905.1"/>
    <property type="molecule type" value="Genomic_DNA"/>
</dbReference>
<dbReference type="SUPFAM" id="SSF50156">
    <property type="entry name" value="PDZ domain-like"/>
    <property type="match status" value="1"/>
</dbReference>
<dbReference type="InterPro" id="IPR001940">
    <property type="entry name" value="Peptidase_S1C"/>
</dbReference>
<dbReference type="PANTHER" id="PTHR43343">
    <property type="entry name" value="PEPTIDASE S12"/>
    <property type="match status" value="1"/>
</dbReference>
<feature type="domain" description="PDZ" evidence="4">
    <location>
        <begin position="275"/>
        <end position="348"/>
    </location>
</feature>
<evidence type="ECO:0000313" key="5">
    <source>
        <dbReference type="EMBL" id="VEU82905.1"/>
    </source>
</evidence>
<dbReference type="EC" id="3.4.21.107" evidence="5"/>
<dbReference type="PRINTS" id="PR00834">
    <property type="entry name" value="PROTEASES2C"/>
</dbReference>
<dbReference type="Pfam" id="PF13365">
    <property type="entry name" value="Trypsin_2"/>
    <property type="match status" value="1"/>
</dbReference>
<dbReference type="Gene3D" id="2.30.42.10">
    <property type="match status" value="1"/>
</dbReference>
<dbReference type="InterPro" id="IPR051201">
    <property type="entry name" value="Chloro_Bact_Ser_Proteases"/>
</dbReference>
<evidence type="ECO:0000256" key="2">
    <source>
        <dbReference type="ARBA" id="ARBA00022670"/>
    </source>
</evidence>
<keyword evidence="2 5" id="KW-0645">Protease</keyword>
<sequence length="362" mass="40388">MKRGYKLLLLVILLSLSLVGFITYEADVLEDASKFNELVEELKESTVSVLIYQMEFQIGVGSGMIYDKESTMNDTYYYYVVTNQHVAQDATHVELLMNNGNREIGDVYASEEANTSAEDIAIIRFESMNEYKIIEIPQTGNILNPTRVTVGQRVFGIGTPVSSCYQNSVSDIGIVTKQTANFIVHTANINPGNSGGPLFTIDGTFIGINTQRLELVDGELVDGIAESIIVDRVRYMINTRLNNLKPRLGINILDQNVFLTRDYSVFGEQAKDFDPREKVPTDIQGVVVMDVGSTRASFGKLKMYDLILRVNGKSVKTVPEVSAALGEIKLGSTYVFELMRYDEETQSFKLMEVSVKITWSIS</sequence>
<organism evidence="5 6">
    <name type="scientific">Acholeplasma hippikon</name>
    <dbReference type="NCBI Taxonomy" id="264636"/>
    <lineage>
        <taxon>Bacteria</taxon>
        <taxon>Bacillati</taxon>
        <taxon>Mycoplasmatota</taxon>
        <taxon>Mollicutes</taxon>
        <taxon>Acholeplasmatales</taxon>
        <taxon>Acholeplasmataceae</taxon>
        <taxon>Acholeplasma</taxon>
    </lineage>
</organism>
<keyword evidence="6" id="KW-1185">Reference proteome</keyword>
<dbReference type="SUPFAM" id="SSF50494">
    <property type="entry name" value="Trypsin-like serine proteases"/>
    <property type="match status" value="1"/>
</dbReference>
<dbReference type="PANTHER" id="PTHR43343:SF3">
    <property type="entry name" value="PROTEASE DO-LIKE 8, CHLOROPLASTIC"/>
    <property type="match status" value="1"/>
</dbReference>
<dbReference type="InterPro" id="IPR043504">
    <property type="entry name" value="Peptidase_S1_PA_chymotrypsin"/>
</dbReference>
<dbReference type="Gene3D" id="2.40.10.10">
    <property type="entry name" value="Trypsin-like serine proteases"/>
    <property type="match status" value="2"/>
</dbReference>
<dbReference type="AlphaFoldDB" id="A0A449BKA8"/>
<dbReference type="Pfam" id="PF13180">
    <property type="entry name" value="PDZ_2"/>
    <property type="match status" value="1"/>
</dbReference>
<name>A0A449BKA8_9MOLU</name>
<dbReference type="InterPro" id="IPR009003">
    <property type="entry name" value="Peptidase_S1_PA"/>
</dbReference>
<dbReference type="GO" id="GO:0004252">
    <property type="term" value="F:serine-type endopeptidase activity"/>
    <property type="evidence" value="ECO:0007669"/>
    <property type="project" value="InterPro"/>
</dbReference>
<dbReference type="InterPro" id="IPR036034">
    <property type="entry name" value="PDZ_sf"/>
</dbReference>
<gene>
    <name evidence="5" type="primary">htrA</name>
    <name evidence="5" type="ORF">NCTC10172_00931</name>
</gene>
<dbReference type="Proteomes" id="UP000290909">
    <property type="component" value="Chromosome"/>
</dbReference>
<dbReference type="STRING" id="1408416.GCA_000702765_00369"/>
<dbReference type="KEGG" id="ahk:NCTC10172_00931"/>
<dbReference type="GO" id="GO:0006508">
    <property type="term" value="P:proteolysis"/>
    <property type="evidence" value="ECO:0007669"/>
    <property type="project" value="UniProtKB-KW"/>
</dbReference>
<evidence type="ECO:0000256" key="3">
    <source>
        <dbReference type="ARBA" id="ARBA00022801"/>
    </source>
</evidence>
<comment type="similarity">
    <text evidence="1">Belongs to the peptidase S1C family.</text>
</comment>
<evidence type="ECO:0000259" key="4">
    <source>
        <dbReference type="Pfam" id="PF13180"/>
    </source>
</evidence>
<evidence type="ECO:0000256" key="1">
    <source>
        <dbReference type="ARBA" id="ARBA00010541"/>
    </source>
</evidence>
<dbReference type="InterPro" id="IPR001478">
    <property type="entry name" value="PDZ"/>
</dbReference>
<accession>A0A449BKA8</accession>
<protein>
    <submittedName>
        <fullName evidence="5">Serine protease Do-like HtrA</fullName>
        <ecNumber evidence="5">3.4.21.107</ecNumber>
    </submittedName>
</protein>
<reference evidence="5 6" key="1">
    <citation type="submission" date="2019-01" db="EMBL/GenBank/DDBJ databases">
        <authorList>
            <consortium name="Pathogen Informatics"/>
        </authorList>
    </citation>
    <scope>NUCLEOTIDE SEQUENCE [LARGE SCALE GENOMIC DNA]</scope>
    <source>
        <strain evidence="5 6">NCTC10172</strain>
    </source>
</reference>
<proteinExistence type="inferred from homology"/>